<sequence length="162" mass="19143">MTEFWKSQAMYWCDICKVWLKDDAQAKAVHERGAKHQENVAKRLRDMRRRAEEEKKSEAQLATTMKNIEQAAAAQFSRDKDEELRYRKATLGEWVLNTESGYHYNALHRWRQSCRNQGPPPDPKKKRKIDKSLPPEEREALLRREAARARVEKRTMATFGLQ</sequence>
<evidence type="ECO:0000256" key="2">
    <source>
        <dbReference type="ARBA" id="ARBA00022723"/>
    </source>
</evidence>
<evidence type="ECO:0000259" key="8">
    <source>
        <dbReference type="PROSITE" id="PS50171"/>
    </source>
</evidence>
<evidence type="ECO:0000256" key="7">
    <source>
        <dbReference type="SAM" id="MobiDB-lite"/>
    </source>
</evidence>
<dbReference type="InterPro" id="IPR040023">
    <property type="entry name" value="WBP4"/>
</dbReference>
<dbReference type="Pfam" id="PF06220">
    <property type="entry name" value="zf-U1"/>
    <property type="match status" value="1"/>
</dbReference>
<dbReference type="GO" id="GO:0000398">
    <property type="term" value="P:mRNA splicing, via spliceosome"/>
    <property type="evidence" value="ECO:0007669"/>
    <property type="project" value="InterPro"/>
</dbReference>
<evidence type="ECO:0000256" key="4">
    <source>
        <dbReference type="ARBA" id="ARBA00022833"/>
    </source>
</evidence>
<dbReference type="PROSITE" id="PS50171">
    <property type="entry name" value="ZF_MATRIN"/>
    <property type="match status" value="1"/>
</dbReference>
<comment type="caution">
    <text evidence="9">The sequence shown here is derived from an EMBL/GenBank/DDBJ whole genome shotgun (WGS) entry which is preliminary data.</text>
</comment>
<keyword evidence="6" id="KW-0175">Coiled coil</keyword>
<evidence type="ECO:0000256" key="6">
    <source>
        <dbReference type="SAM" id="Coils"/>
    </source>
</evidence>
<dbReference type="EMBL" id="JASFZW010000007">
    <property type="protein sequence ID" value="KAK2077350.1"/>
    <property type="molecule type" value="Genomic_DNA"/>
</dbReference>
<feature type="domain" description="Matrin-type" evidence="8">
    <location>
        <begin position="11"/>
        <end position="42"/>
    </location>
</feature>
<comment type="subcellular location">
    <subcellularLocation>
        <location evidence="1">Nucleus</location>
    </subcellularLocation>
</comment>
<feature type="region of interest" description="Disordered" evidence="7">
    <location>
        <begin position="112"/>
        <end position="138"/>
    </location>
</feature>
<accession>A0AAD9IHI6</accession>
<keyword evidence="5" id="KW-0539">Nucleus</keyword>
<feature type="coiled-coil region" evidence="6">
    <location>
        <begin position="34"/>
        <end position="61"/>
    </location>
</feature>
<gene>
    <name evidence="9" type="ORF">QBZ16_004984</name>
</gene>
<dbReference type="PANTHER" id="PTHR13173">
    <property type="entry name" value="WW DOMAIN BINDING PROTEIN 4"/>
    <property type="match status" value="1"/>
</dbReference>
<dbReference type="GO" id="GO:0008270">
    <property type="term" value="F:zinc ion binding"/>
    <property type="evidence" value="ECO:0007669"/>
    <property type="project" value="UniProtKB-KW"/>
</dbReference>
<keyword evidence="10" id="KW-1185">Reference proteome</keyword>
<dbReference type="Proteomes" id="UP001255856">
    <property type="component" value="Unassembled WGS sequence"/>
</dbReference>
<dbReference type="InterPro" id="IPR000690">
    <property type="entry name" value="Matrin/U1-C_Znf_C2H2"/>
</dbReference>
<evidence type="ECO:0000256" key="5">
    <source>
        <dbReference type="ARBA" id="ARBA00023242"/>
    </source>
</evidence>
<dbReference type="AlphaFoldDB" id="A0AAD9IHI6"/>
<proteinExistence type="predicted"/>
<keyword evidence="2" id="KW-0479">Metal-binding</keyword>
<organism evidence="9 10">
    <name type="scientific">Prototheca wickerhamii</name>
    <dbReference type="NCBI Taxonomy" id="3111"/>
    <lineage>
        <taxon>Eukaryota</taxon>
        <taxon>Viridiplantae</taxon>
        <taxon>Chlorophyta</taxon>
        <taxon>core chlorophytes</taxon>
        <taxon>Trebouxiophyceae</taxon>
        <taxon>Chlorellales</taxon>
        <taxon>Chlorellaceae</taxon>
        <taxon>Prototheca</taxon>
    </lineage>
</organism>
<evidence type="ECO:0000256" key="1">
    <source>
        <dbReference type="ARBA" id="ARBA00004123"/>
    </source>
</evidence>
<dbReference type="GO" id="GO:0071011">
    <property type="term" value="C:precatalytic spliceosome"/>
    <property type="evidence" value="ECO:0007669"/>
    <property type="project" value="TreeGrafter"/>
</dbReference>
<dbReference type="PANTHER" id="PTHR13173:SF10">
    <property type="entry name" value="WW DOMAIN-BINDING PROTEIN 4"/>
    <property type="match status" value="1"/>
</dbReference>
<reference evidence="9" key="1">
    <citation type="submission" date="2021-01" db="EMBL/GenBank/DDBJ databases">
        <authorList>
            <person name="Eckstrom K.M.E."/>
        </authorList>
    </citation>
    <scope>NUCLEOTIDE SEQUENCE</scope>
    <source>
        <strain evidence="9">UVCC 0001</strain>
    </source>
</reference>
<keyword evidence="4" id="KW-0862">Zinc</keyword>
<dbReference type="InterPro" id="IPR003604">
    <property type="entry name" value="Matrin/U1-like-C_Znf_C2H2"/>
</dbReference>
<name>A0AAD9IHI6_PROWI</name>
<dbReference type="InterPro" id="IPR036236">
    <property type="entry name" value="Znf_C2H2_sf"/>
</dbReference>
<dbReference type="SMART" id="SM00451">
    <property type="entry name" value="ZnF_U1"/>
    <property type="match status" value="1"/>
</dbReference>
<dbReference type="SUPFAM" id="SSF57667">
    <property type="entry name" value="beta-beta-alpha zinc fingers"/>
    <property type="match status" value="1"/>
</dbReference>
<dbReference type="Gene3D" id="3.30.160.60">
    <property type="entry name" value="Classic Zinc Finger"/>
    <property type="match status" value="1"/>
</dbReference>
<dbReference type="GO" id="GO:0003723">
    <property type="term" value="F:RNA binding"/>
    <property type="evidence" value="ECO:0007669"/>
    <property type="project" value="TreeGrafter"/>
</dbReference>
<dbReference type="InterPro" id="IPR013085">
    <property type="entry name" value="U1-CZ_Znf_C2H2"/>
</dbReference>
<evidence type="ECO:0000313" key="9">
    <source>
        <dbReference type="EMBL" id="KAK2077350.1"/>
    </source>
</evidence>
<evidence type="ECO:0000313" key="10">
    <source>
        <dbReference type="Proteomes" id="UP001255856"/>
    </source>
</evidence>
<protein>
    <recommendedName>
        <fullName evidence="8">Matrin-type domain-containing protein</fullName>
    </recommendedName>
</protein>
<keyword evidence="3" id="KW-0863">Zinc-finger</keyword>
<evidence type="ECO:0000256" key="3">
    <source>
        <dbReference type="ARBA" id="ARBA00022771"/>
    </source>
</evidence>